<accession>B0JJB0</accession>
<proteinExistence type="predicted"/>
<organism evidence="1 2">
    <name type="scientific">Microcystis aeruginosa (strain NIES-843 / IAM M-2473)</name>
    <dbReference type="NCBI Taxonomy" id="449447"/>
    <lineage>
        <taxon>Bacteria</taxon>
        <taxon>Bacillati</taxon>
        <taxon>Cyanobacteriota</taxon>
        <taxon>Cyanophyceae</taxon>
        <taxon>Oscillatoriophycideae</taxon>
        <taxon>Chroococcales</taxon>
        <taxon>Microcystaceae</taxon>
        <taxon>Microcystis</taxon>
    </lineage>
</organism>
<dbReference type="HOGENOM" id="CLU_3063475_0_0_3"/>
<dbReference type="KEGG" id="mar:MAE_27300"/>
<reference evidence="1 2" key="1">
    <citation type="journal article" date="2007" name="DNA Res.">
        <title>Complete genomic structure of the bloom-forming toxic cyanobacterium Microcystis aeruginosa NIES-843.</title>
        <authorList>
            <person name="Kaneko T."/>
            <person name="Nakajima N."/>
            <person name="Okamoto S."/>
            <person name="Suzuki I."/>
            <person name="Tanabe Y."/>
            <person name="Tamaoki M."/>
            <person name="Nakamura Y."/>
            <person name="Kasai F."/>
            <person name="Watanabe A."/>
            <person name="Kawashima K."/>
            <person name="Kishida Y."/>
            <person name="Ono A."/>
            <person name="Shimizu Y."/>
            <person name="Takahashi C."/>
            <person name="Minami C."/>
            <person name="Fujishiro T."/>
            <person name="Kohara M."/>
            <person name="Katoh M."/>
            <person name="Nakazaki N."/>
            <person name="Nakayama S."/>
            <person name="Yamada M."/>
            <person name="Tabata S."/>
            <person name="Watanabe M.M."/>
        </authorList>
    </citation>
    <scope>NUCLEOTIDE SEQUENCE [LARGE SCALE GENOMIC DNA]</scope>
    <source>
        <strain evidence="2">NIES-843 / IAM M-247</strain>
    </source>
</reference>
<dbReference type="PaxDb" id="449447-MAE_27300"/>
<keyword evidence="2" id="KW-1185">Reference proteome</keyword>
<dbReference type="EMBL" id="AP009552">
    <property type="protein sequence ID" value="BAG02552.1"/>
    <property type="molecule type" value="Genomic_DNA"/>
</dbReference>
<evidence type="ECO:0000313" key="1">
    <source>
        <dbReference type="EMBL" id="BAG02552.1"/>
    </source>
</evidence>
<protein>
    <submittedName>
        <fullName evidence="1">Uncharacterized protein</fullName>
    </submittedName>
</protein>
<sequence length="53" mass="6076">MKFPISPFPHFPTSPLPHFPVFGHKKLTLDREGSEFSQFSYFTVNPGIRLNAL</sequence>
<dbReference type="EnsemblBacteria" id="BAG02552">
    <property type="protein sequence ID" value="BAG02552"/>
    <property type="gene ID" value="MAE_27300"/>
</dbReference>
<gene>
    <name evidence="1" type="ordered locus">MAE_27300</name>
</gene>
<dbReference type="Proteomes" id="UP000001510">
    <property type="component" value="Chromosome"/>
</dbReference>
<name>B0JJB0_MICAN</name>
<evidence type="ECO:0000313" key="2">
    <source>
        <dbReference type="Proteomes" id="UP000001510"/>
    </source>
</evidence>
<dbReference type="AlphaFoldDB" id="B0JJB0"/>